<comment type="caution">
    <text evidence="2">The sequence shown here is derived from an EMBL/GenBank/DDBJ whole genome shotgun (WGS) entry which is preliminary data.</text>
</comment>
<accession>A0A443S6T5</accession>
<dbReference type="AlphaFoldDB" id="A0A443S6T5"/>
<evidence type="ECO:0000256" key="1">
    <source>
        <dbReference type="SAM" id="MobiDB-lite"/>
    </source>
</evidence>
<dbReference type="OrthoDB" id="1872379at2759"/>
<organism evidence="2 3">
    <name type="scientific">Leptotrombidium deliense</name>
    <dbReference type="NCBI Taxonomy" id="299467"/>
    <lineage>
        <taxon>Eukaryota</taxon>
        <taxon>Metazoa</taxon>
        <taxon>Ecdysozoa</taxon>
        <taxon>Arthropoda</taxon>
        <taxon>Chelicerata</taxon>
        <taxon>Arachnida</taxon>
        <taxon>Acari</taxon>
        <taxon>Acariformes</taxon>
        <taxon>Trombidiformes</taxon>
        <taxon>Prostigmata</taxon>
        <taxon>Anystina</taxon>
        <taxon>Parasitengona</taxon>
        <taxon>Trombiculoidea</taxon>
        <taxon>Trombiculidae</taxon>
        <taxon>Leptotrombidium</taxon>
    </lineage>
</organism>
<dbReference type="InterPro" id="IPR011990">
    <property type="entry name" value="TPR-like_helical_dom_sf"/>
</dbReference>
<proteinExistence type="predicted"/>
<dbReference type="InterPro" id="IPR052769">
    <property type="entry name" value="TPR_domain_protein"/>
</dbReference>
<keyword evidence="3" id="KW-1185">Reference proteome</keyword>
<feature type="region of interest" description="Disordered" evidence="1">
    <location>
        <begin position="1"/>
        <end position="27"/>
    </location>
</feature>
<name>A0A443S6T5_9ACAR</name>
<dbReference type="STRING" id="299467.A0A443S6T5"/>
<dbReference type="EMBL" id="NCKV01006818">
    <property type="protein sequence ID" value="RWS23258.1"/>
    <property type="molecule type" value="Genomic_DNA"/>
</dbReference>
<dbReference type="PANTHER" id="PTHR46014:SF1">
    <property type="entry name" value="TETRATRICOPEPTIDE REPEAT PROTEIN 1"/>
    <property type="match status" value="1"/>
</dbReference>
<dbReference type="SMART" id="SM00028">
    <property type="entry name" value="TPR"/>
    <property type="match status" value="3"/>
</dbReference>
<dbReference type="Gene3D" id="1.25.40.10">
    <property type="entry name" value="Tetratricopeptide repeat domain"/>
    <property type="match status" value="1"/>
</dbReference>
<dbReference type="InterPro" id="IPR019734">
    <property type="entry name" value="TPR_rpt"/>
</dbReference>
<dbReference type="VEuPathDB" id="VectorBase:LDEU008781"/>
<dbReference type="PANTHER" id="PTHR46014">
    <property type="entry name" value="TETRATRICOPEPTIDE REPEAT PROTEIN 1"/>
    <property type="match status" value="1"/>
</dbReference>
<protein>
    <submittedName>
        <fullName evidence="2">Tetratricopeptide repeat protein 1-like protein</fullName>
    </submittedName>
</protein>
<gene>
    <name evidence="2" type="ORF">B4U80_05779</name>
</gene>
<evidence type="ECO:0000313" key="2">
    <source>
        <dbReference type="EMBL" id="RWS23258.1"/>
    </source>
</evidence>
<reference evidence="2 3" key="1">
    <citation type="journal article" date="2018" name="Gigascience">
        <title>Genomes of trombidid mites reveal novel predicted allergens and laterally-transferred genes associated with secondary metabolism.</title>
        <authorList>
            <person name="Dong X."/>
            <person name="Chaisiri K."/>
            <person name="Xia D."/>
            <person name="Armstrong S.D."/>
            <person name="Fang Y."/>
            <person name="Donnelly M.J."/>
            <person name="Kadowaki T."/>
            <person name="McGarry J.W."/>
            <person name="Darby A.C."/>
            <person name="Makepeace B.L."/>
        </authorList>
    </citation>
    <scope>NUCLEOTIDE SEQUENCE [LARGE SCALE GENOMIC DNA]</scope>
    <source>
        <strain evidence="2">UoL-UT</strain>
    </source>
</reference>
<dbReference type="SUPFAM" id="SSF48452">
    <property type="entry name" value="TPR-like"/>
    <property type="match status" value="1"/>
</dbReference>
<dbReference type="Proteomes" id="UP000288716">
    <property type="component" value="Unassembled WGS sequence"/>
</dbReference>
<sequence length="237" mass="27210">MQSQSNSEVVKDHLSEDNNALSEEEQFEDCVDELDVETDEEFMNECELRLTADELDSRKLDALNFKENGNSLFRKKEYLEAEKMYTSALSVCPIRCSEERAILYSNRAAARHRLDSSKWKDKAIKDCGKAIKLNEKYTKPYLRRAVIYREMGGEHLDGALADFKKVLELEPSNKEASIAVYELQKEVDERNEKLKTEMLGKLKDLGNLVLKPFGLSTDNFQLQQNAESGGYSINFKQ</sequence>
<evidence type="ECO:0000313" key="3">
    <source>
        <dbReference type="Proteomes" id="UP000288716"/>
    </source>
</evidence>